<organism evidence="2 3">
    <name type="scientific">Evansella alkalicola</name>
    <dbReference type="NCBI Taxonomy" id="745819"/>
    <lineage>
        <taxon>Bacteria</taxon>
        <taxon>Bacillati</taxon>
        <taxon>Bacillota</taxon>
        <taxon>Bacilli</taxon>
        <taxon>Bacillales</taxon>
        <taxon>Bacillaceae</taxon>
        <taxon>Evansella</taxon>
    </lineage>
</organism>
<reference evidence="2 3" key="1">
    <citation type="submission" date="2021-06" db="EMBL/GenBank/DDBJ databases">
        <title>Bacillus sp. RD4P76, an endophyte from a halophyte.</title>
        <authorList>
            <person name="Sun J.-Q."/>
        </authorList>
    </citation>
    <scope>NUCLEOTIDE SEQUENCE [LARGE SCALE GENOMIC DNA]</scope>
    <source>
        <strain evidence="2 3">JCM 17098</strain>
    </source>
</reference>
<feature type="transmembrane region" description="Helical" evidence="1">
    <location>
        <begin position="47"/>
        <end position="65"/>
    </location>
</feature>
<keyword evidence="3" id="KW-1185">Reference proteome</keyword>
<dbReference type="Proteomes" id="UP000790580">
    <property type="component" value="Unassembled WGS sequence"/>
</dbReference>
<dbReference type="RefSeq" id="WP_088073993.1">
    <property type="nucleotide sequence ID" value="NZ_JAHQCR010000082.1"/>
</dbReference>
<name>A0ABS6JZN9_9BACI</name>
<proteinExistence type="predicted"/>
<evidence type="ECO:0000256" key="1">
    <source>
        <dbReference type="SAM" id="Phobius"/>
    </source>
</evidence>
<evidence type="ECO:0000313" key="3">
    <source>
        <dbReference type="Proteomes" id="UP000790580"/>
    </source>
</evidence>
<dbReference type="EMBL" id="JAHQCR010000082">
    <property type="protein sequence ID" value="MBU9723556.1"/>
    <property type="molecule type" value="Genomic_DNA"/>
</dbReference>
<accession>A0ABS6JZN9</accession>
<sequence>MKKAIEFIFGKPERNNKFLLAAYWFFIVIYFVFLVSVTVLTLDLVPILVFAIVFPILFRVVYRLNAYIFKDIDTKRLLIIGGIFGFIIIGFTAVVFIFADNMVINESRVVHNGNLQVSIGKLKGDYHLTDFTVEGEGLLLIPYTVEVGTGEVALYMERNNEVLWEKFVEGLAEGFIEIQAELGTYNIGIVTDEADNIVIQLSNP</sequence>
<keyword evidence="1" id="KW-0472">Membrane</keyword>
<feature type="transmembrane region" description="Helical" evidence="1">
    <location>
        <begin position="77"/>
        <end position="99"/>
    </location>
</feature>
<keyword evidence="1" id="KW-0812">Transmembrane</keyword>
<feature type="transmembrane region" description="Helical" evidence="1">
    <location>
        <begin position="21"/>
        <end position="41"/>
    </location>
</feature>
<gene>
    <name evidence="2" type="ORF">KS407_19240</name>
</gene>
<keyword evidence="1" id="KW-1133">Transmembrane helix</keyword>
<evidence type="ECO:0000313" key="2">
    <source>
        <dbReference type="EMBL" id="MBU9723556.1"/>
    </source>
</evidence>
<protein>
    <submittedName>
        <fullName evidence="2">Uncharacterized protein</fullName>
    </submittedName>
</protein>
<comment type="caution">
    <text evidence="2">The sequence shown here is derived from an EMBL/GenBank/DDBJ whole genome shotgun (WGS) entry which is preliminary data.</text>
</comment>